<accession>A0AC34F0G1</accession>
<dbReference type="Proteomes" id="UP000887579">
    <property type="component" value="Unplaced"/>
</dbReference>
<sequence length="96" mass="10766">MSAIETPNFGMPVKVSPDYLFIANYNIRDVVSTFTVAVFDLSTEGKMDLCDDNYQVTSLTHAGQTVSFKNTYVKVYYQEPNNGYMGVRIYISSVAI</sequence>
<evidence type="ECO:0000313" key="1">
    <source>
        <dbReference type="Proteomes" id="UP000887579"/>
    </source>
</evidence>
<name>A0AC34F0G1_9BILA</name>
<dbReference type="WBParaSite" id="ES5_v2.g1043.t1">
    <property type="protein sequence ID" value="ES5_v2.g1043.t1"/>
    <property type="gene ID" value="ES5_v2.g1043"/>
</dbReference>
<reference evidence="2" key="1">
    <citation type="submission" date="2022-11" db="UniProtKB">
        <authorList>
            <consortium name="WormBaseParasite"/>
        </authorList>
    </citation>
    <scope>IDENTIFICATION</scope>
</reference>
<evidence type="ECO:0000313" key="2">
    <source>
        <dbReference type="WBParaSite" id="ES5_v2.g1043.t1"/>
    </source>
</evidence>
<protein>
    <submittedName>
        <fullName evidence="2">CUB domain-containing protein</fullName>
    </submittedName>
</protein>
<organism evidence="1 2">
    <name type="scientific">Panagrolaimus sp. ES5</name>
    <dbReference type="NCBI Taxonomy" id="591445"/>
    <lineage>
        <taxon>Eukaryota</taxon>
        <taxon>Metazoa</taxon>
        <taxon>Ecdysozoa</taxon>
        <taxon>Nematoda</taxon>
        <taxon>Chromadorea</taxon>
        <taxon>Rhabditida</taxon>
        <taxon>Tylenchina</taxon>
        <taxon>Panagrolaimomorpha</taxon>
        <taxon>Panagrolaimoidea</taxon>
        <taxon>Panagrolaimidae</taxon>
        <taxon>Panagrolaimus</taxon>
    </lineage>
</organism>
<proteinExistence type="predicted"/>